<evidence type="ECO:0000313" key="2">
    <source>
        <dbReference type="EMBL" id="MBP1948873.1"/>
    </source>
</evidence>
<gene>
    <name evidence="2" type="ORF">J2Z82_001810</name>
</gene>
<feature type="domain" description="NERD" evidence="1">
    <location>
        <begin position="41"/>
        <end position="157"/>
    </location>
</feature>
<dbReference type="InterPro" id="IPR011528">
    <property type="entry name" value="NERD"/>
</dbReference>
<comment type="caution">
    <text evidence="2">The sequence shown here is derived from an EMBL/GenBank/DDBJ whole genome shotgun (WGS) entry which is preliminary data.</text>
</comment>
<dbReference type="PROSITE" id="PS50965">
    <property type="entry name" value="NERD"/>
    <property type="match status" value="1"/>
</dbReference>
<dbReference type="Pfam" id="PF08378">
    <property type="entry name" value="NERD"/>
    <property type="match status" value="1"/>
</dbReference>
<organism evidence="2 3">
    <name type="scientific">Virgibacillus litoralis</name>
    <dbReference type="NCBI Taxonomy" id="578221"/>
    <lineage>
        <taxon>Bacteria</taxon>
        <taxon>Bacillati</taxon>
        <taxon>Bacillota</taxon>
        <taxon>Bacilli</taxon>
        <taxon>Bacillales</taxon>
        <taxon>Bacillaceae</taxon>
        <taxon>Virgibacillus</taxon>
    </lineage>
</organism>
<evidence type="ECO:0000313" key="3">
    <source>
        <dbReference type="Proteomes" id="UP001519328"/>
    </source>
</evidence>
<protein>
    <recommendedName>
        <fullName evidence="1">NERD domain-containing protein</fullName>
    </recommendedName>
</protein>
<dbReference type="RefSeq" id="WP_209480423.1">
    <property type="nucleotide sequence ID" value="NZ_JAGGKK010000008.1"/>
</dbReference>
<accession>A0ABS4HDD7</accession>
<keyword evidence="3" id="KW-1185">Reference proteome</keyword>
<dbReference type="Proteomes" id="UP001519328">
    <property type="component" value="Unassembled WGS sequence"/>
</dbReference>
<reference evidence="2 3" key="1">
    <citation type="submission" date="2021-03" db="EMBL/GenBank/DDBJ databases">
        <title>Genomic Encyclopedia of Type Strains, Phase IV (KMG-IV): sequencing the most valuable type-strain genomes for metagenomic binning, comparative biology and taxonomic classification.</title>
        <authorList>
            <person name="Goeker M."/>
        </authorList>
    </citation>
    <scope>NUCLEOTIDE SEQUENCE [LARGE SCALE GENOMIC DNA]</scope>
    <source>
        <strain evidence="2 3">DSM 21085</strain>
    </source>
</reference>
<name>A0ABS4HDD7_9BACI</name>
<evidence type="ECO:0000259" key="1">
    <source>
        <dbReference type="PROSITE" id="PS50965"/>
    </source>
</evidence>
<proteinExistence type="predicted"/>
<sequence>MIIKPHEKNIYSLKLEALGRRTDEYHRDKRNIQDEIVKTKSGIKGEHAVSYPLSFLTPEDYLILHNLRVPSLQSHFEVDTLIPSRKFFLLVEVKNWYGTLYFDGENQVIRVGDDGKEEGLPNPIPQVKLQRYRLQLWLNQQNFPQIPLLYFVVFSSPSTIIKPLFPGNPIPKEVIHSNLLFHRIKELNRQYRDPIIEMNMLQQISSKLLAVHAPYDNNVLKKFNVDRSELIKGVFCQQCLSVPMERLNRKWHCRNCNHFSTNAHIPALNDYYLLFGEKITNREAREFLMVDSPEVIKNLLQNSGYSYTGNTRSRFYRLVLK</sequence>
<dbReference type="EMBL" id="JAGGKK010000008">
    <property type="protein sequence ID" value="MBP1948873.1"/>
    <property type="molecule type" value="Genomic_DNA"/>
</dbReference>